<dbReference type="InterPro" id="IPR029071">
    <property type="entry name" value="Ubiquitin-like_domsf"/>
</dbReference>
<feature type="region of interest" description="Disordered" evidence="1">
    <location>
        <begin position="72"/>
        <end position="122"/>
    </location>
</feature>
<keyword evidence="5" id="KW-1185">Reference proteome</keyword>
<feature type="transmembrane region" description="Helical" evidence="2">
    <location>
        <begin position="339"/>
        <end position="363"/>
    </location>
</feature>
<organism evidence="4 5">
    <name type="scientific">Brassicogethes aeneus</name>
    <name type="common">Rape pollen beetle</name>
    <name type="synonym">Meligethes aeneus</name>
    <dbReference type="NCBI Taxonomy" id="1431903"/>
    <lineage>
        <taxon>Eukaryota</taxon>
        <taxon>Metazoa</taxon>
        <taxon>Ecdysozoa</taxon>
        <taxon>Arthropoda</taxon>
        <taxon>Hexapoda</taxon>
        <taxon>Insecta</taxon>
        <taxon>Pterygota</taxon>
        <taxon>Neoptera</taxon>
        <taxon>Endopterygota</taxon>
        <taxon>Coleoptera</taxon>
        <taxon>Polyphaga</taxon>
        <taxon>Cucujiformia</taxon>
        <taxon>Nitidulidae</taxon>
        <taxon>Meligethinae</taxon>
        <taxon>Brassicogethes</taxon>
    </lineage>
</organism>
<keyword evidence="2" id="KW-0812">Transmembrane</keyword>
<feature type="compositionally biased region" description="Polar residues" evidence="1">
    <location>
        <begin position="284"/>
        <end position="307"/>
    </location>
</feature>
<dbReference type="Gene3D" id="3.10.20.90">
    <property type="entry name" value="Phosphatidylinositol 3-kinase Catalytic Subunit, Chain A, domain 1"/>
    <property type="match status" value="1"/>
</dbReference>
<reference evidence="4" key="1">
    <citation type="submission" date="2021-12" db="EMBL/GenBank/DDBJ databases">
        <authorList>
            <person name="King R."/>
        </authorList>
    </citation>
    <scope>NUCLEOTIDE SEQUENCE</scope>
</reference>
<feature type="compositionally biased region" description="Low complexity" evidence="1">
    <location>
        <begin position="108"/>
        <end position="122"/>
    </location>
</feature>
<dbReference type="SUPFAM" id="SSF54236">
    <property type="entry name" value="Ubiquitin-like"/>
    <property type="match status" value="1"/>
</dbReference>
<feature type="transmembrane region" description="Helical" evidence="2">
    <location>
        <begin position="315"/>
        <end position="333"/>
    </location>
</feature>
<evidence type="ECO:0000256" key="1">
    <source>
        <dbReference type="SAM" id="MobiDB-lite"/>
    </source>
</evidence>
<gene>
    <name evidence="4" type="ORF">MELIAE_LOCUS4884</name>
</gene>
<evidence type="ECO:0000313" key="4">
    <source>
        <dbReference type="EMBL" id="CAH0552721.1"/>
    </source>
</evidence>
<dbReference type="Proteomes" id="UP001154078">
    <property type="component" value="Chromosome 3"/>
</dbReference>
<dbReference type="PROSITE" id="PS50053">
    <property type="entry name" value="UBIQUITIN_2"/>
    <property type="match status" value="1"/>
</dbReference>
<evidence type="ECO:0000313" key="5">
    <source>
        <dbReference type="Proteomes" id="UP001154078"/>
    </source>
</evidence>
<keyword evidence="2" id="KW-1133">Transmembrane helix</keyword>
<proteinExistence type="predicted"/>
<protein>
    <recommendedName>
        <fullName evidence="3">Ubiquitin-like domain-containing protein</fullName>
    </recommendedName>
</protein>
<evidence type="ECO:0000256" key="2">
    <source>
        <dbReference type="SAM" id="Phobius"/>
    </source>
</evidence>
<dbReference type="GO" id="GO:0036503">
    <property type="term" value="P:ERAD pathway"/>
    <property type="evidence" value="ECO:0007669"/>
    <property type="project" value="InterPro"/>
</dbReference>
<dbReference type="InterPro" id="IPR040352">
    <property type="entry name" value="TMUB1/2"/>
</dbReference>
<feature type="compositionally biased region" description="Low complexity" evidence="1">
    <location>
        <begin position="91"/>
        <end position="101"/>
    </location>
</feature>
<feature type="transmembrane region" description="Helical" evidence="2">
    <location>
        <begin position="12"/>
        <end position="30"/>
    </location>
</feature>
<dbReference type="AlphaFoldDB" id="A0A9P0FE67"/>
<feature type="domain" description="Ubiquitin-like" evidence="3">
    <location>
        <begin position="201"/>
        <end position="269"/>
    </location>
</feature>
<keyword evidence="2" id="KW-0472">Membrane</keyword>
<dbReference type="OrthoDB" id="161999at2759"/>
<accession>A0A9P0FE67</accession>
<sequence length="386" mass="43521">MTLIEGIGDEVTHFFIGLFVILTVSIAWWTTNISEQRHIRTVLLLDRRHRNPHRSYRTLTNHTESVTITEGTPAMSRSASEGDLNRHIEEVSPSPETSSTVKPEEGTSAEVQTSSTEETEQNSIIETMDSENCELRQRRIAFYDNCYNTAGGNNGNAQTHTESNETETIMEHNYAERKNTTEAENKTETNAEKLEINENSIIIKLKYINDDLKPVNGNLEELLGDFKKRHFETELNSNKLVRLIFNGHVLQQDAETLRKCGLFDNCVVHCLIHPKRTPPGGESGTSNRGSTDEQNAQEGLGVGNSNNNQQRDWDLGNILFGLISFVLIAAWYFRYVYAHLYTVTATVGLIVITGIFTVVLIGMHFPDNEPQPRITIHATRVQQPAH</sequence>
<dbReference type="PANTHER" id="PTHR14557">
    <property type="entry name" value="PROTEIN C7ORF21"/>
    <property type="match status" value="1"/>
</dbReference>
<dbReference type="InterPro" id="IPR000626">
    <property type="entry name" value="Ubiquitin-like_dom"/>
</dbReference>
<evidence type="ECO:0000259" key="3">
    <source>
        <dbReference type="PROSITE" id="PS50053"/>
    </source>
</evidence>
<dbReference type="PANTHER" id="PTHR14557:SF5">
    <property type="entry name" value="UBIQUITIN-LIKE DOMAIN-CONTAINING PROTEIN"/>
    <property type="match status" value="1"/>
</dbReference>
<name>A0A9P0FE67_BRAAE</name>
<dbReference type="CDD" id="cd17057">
    <property type="entry name" value="Ubl_TMUB1_like"/>
    <property type="match status" value="1"/>
</dbReference>
<dbReference type="EMBL" id="OV121134">
    <property type="protein sequence ID" value="CAH0552721.1"/>
    <property type="molecule type" value="Genomic_DNA"/>
</dbReference>
<feature type="region of interest" description="Disordered" evidence="1">
    <location>
        <begin position="277"/>
        <end position="307"/>
    </location>
</feature>
<dbReference type="Pfam" id="PF00240">
    <property type="entry name" value="ubiquitin"/>
    <property type="match status" value="1"/>
</dbReference>